<accession>A0A1G7PUN9</accession>
<feature type="region of interest" description="Disordered" evidence="1">
    <location>
        <begin position="65"/>
        <end position="91"/>
    </location>
</feature>
<keyword evidence="5" id="KW-1185">Reference proteome</keyword>
<dbReference type="AlphaFoldDB" id="A0A1G7PUN9"/>
<gene>
    <name evidence="3" type="ORF">GQR91_18455</name>
    <name evidence="4" type="ORF">SAMN05216557_10789</name>
</gene>
<name>A0A1G7PUN9_9SPHN</name>
<organism evidence="4 5">
    <name type="scientific">Sphingomonas carotinifaciens</name>
    <dbReference type="NCBI Taxonomy" id="1166323"/>
    <lineage>
        <taxon>Bacteria</taxon>
        <taxon>Pseudomonadati</taxon>
        <taxon>Pseudomonadota</taxon>
        <taxon>Alphaproteobacteria</taxon>
        <taxon>Sphingomonadales</taxon>
        <taxon>Sphingomonadaceae</taxon>
        <taxon>Sphingomonas</taxon>
    </lineage>
</organism>
<evidence type="ECO:0008006" key="7">
    <source>
        <dbReference type="Google" id="ProtNLM"/>
    </source>
</evidence>
<feature type="region of interest" description="Disordered" evidence="1">
    <location>
        <begin position="134"/>
        <end position="173"/>
    </location>
</feature>
<evidence type="ECO:0000313" key="4">
    <source>
        <dbReference type="EMBL" id="SDF90032.1"/>
    </source>
</evidence>
<dbReference type="Proteomes" id="UP000436801">
    <property type="component" value="Unassembled WGS sequence"/>
</dbReference>
<evidence type="ECO:0000313" key="5">
    <source>
        <dbReference type="Proteomes" id="UP000323502"/>
    </source>
</evidence>
<feature type="chain" id="PRO_5036019201" description="LTXXQ motif family protein" evidence="2">
    <location>
        <begin position="20"/>
        <end position="173"/>
    </location>
</feature>
<dbReference type="EMBL" id="FNBI01000007">
    <property type="protein sequence ID" value="SDF90032.1"/>
    <property type="molecule type" value="Genomic_DNA"/>
</dbReference>
<dbReference type="Proteomes" id="UP000323502">
    <property type="component" value="Unassembled WGS sequence"/>
</dbReference>
<evidence type="ECO:0000313" key="6">
    <source>
        <dbReference type="Proteomes" id="UP000436801"/>
    </source>
</evidence>
<dbReference type="EMBL" id="WSUT01000007">
    <property type="protein sequence ID" value="MWC45601.1"/>
    <property type="molecule type" value="Genomic_DNA"/>
</dbReference>
<feature type="compositionally biased region" description="Pro residues" evidence="1">
    <location>
        <begin position="162"/>
        <end position="173"/>
    </location>
</feature>
<dbReference type="OrthoDB" id="7573361at2"/>
<proteinExistence type="predicted"/>
<keyword evidence="2" id="KW-0732">Signal</keyword>
<evidence type="ECO:0000256" key="1">
    <source>
        <dbReference type="SAM" id="MobiDB-lite"/>
    </source>
</evidence>
<reference evidence="3 6" key="2">
    <citation type="submission" date="2019-12" db="EMBL/GenBank/DDBJ databases">
        <authorList>
            <person name="Zheng J."/>
        </authorList>
    </citation>
    <scope>NUCLEOTIDE SEQUENCE [LARGE SCALE GENOMIC DNA]</scope>
    <source>
        <strain evidence="3 6">DSM 27347</strain>
    </source>
</reference>
<evidence type="ECO:0000313" key="3">
    <source>
        <dbReference type="EMBL" id="MWC45601.1"/>
    </source>
</evidence>
<evidence type="ECO:0000256" key="2">
    <source>
        <dbReference type="SAM" id="SignalP"/>
    </source>
</evidence>
<feature type="signal peptide" evidence="2">
    <location>
        <begin position="1"/>
        <end position="19"/>
    </location>
</feature>
<sequence>MKNKVVMIMLMGLALPAVAQQAGPVPQGRGAGPDHAARQRREADDLALVLGLRQDQRPALDAFLAASGPPARPERRAGERPALPNTPPSFEQELDRMAERDTRHAAEARQRIGAARAFFAQLDQRQKQIFEAVMRLRRGPGGFDRPGPGGPGPRGPEEHGPGGPPPEPGLSRK</sequence>
<reference evidence="4 5" key="1">
    <citation type="submission" date="2016-10" db="EMBL/GenBank/DDBJ databases">
        <authorList>
            <person name="Varghese N."/>
            <person name="Submissions S."/>
        </authorList>
    </citation>
    <scope>NUCLEOTIDE SEQUENCE [LARGE SCALE GENOMIC DNA]</scope>
    <source>
        <strain evidence="4 5">S7-754</strain>
    </source>
</reference>
<protein>
    <recommendedName>
        <fullName evidence="7">LTXXQ motif family protein</fullName>
    </recommendedName>
</protein>
<dbReference type="RefSeq" id="WP_160146828.1">
    <property type="nucleotide sequence ID" value="NZ_FNBI01000007.1"/>
</dbReference>